<dbReference type="RefSeq" id="WP_099019642.1">
    <property type="nucleotide sequence ID" value="NZ_NIHB01000003.1"/>
</dbReference>
<accession>A0A4R6XKD2</accession>
<dbReference type="InterPro" id="IPR011990">
    <property type="entry name" value="TPR-like_helical_dom_sf"/>
</dbReference>
<keyword evidence="1" id="KW-0732">Signal</keyword>
<dbReference type="EMBL" id="SNZB01000005">
    <property type="protein sequence ID" value="TDR18354.1"/>
    <property type="molecule type" value="Genomic_DNA"/>
</dbReference>
<name>A0A4R6XKD2_9GAMM</name>
<dbReference type="Proteomes" id="UP000295724">
    <property type="component" value="Unassembled WGS sequence"/>
</dbReference>
<sequence length="222" mass="25367">MKTSLILVLMLSTWQLCARDYGLHFDDNGQIIKPDQALLAQGLDDEKDGFRNSALKNFKQSAEYGNHLAMSLVGFYLMQDKDYVNSLAWYKLVDLSAMPNRAYIEKLIQDLELYLSPQELTKANQIKSELAETYGKHPTLLRREQWKNNLQFTGTHLNGHIPSFLQIQLNSGLVVTGQDVKRQVEDFIYNYEFNLGLGEVTLDDVEVIEADDIDSADNNNEQ</sequence>
<dbReference type="Gene3D" id="1.25.40.10">
    <property type="entry name" value="Tetratricopeptide repeat domain"/>
    <property type="match status" value="1"/>
</dbReference>
<feature type="signal peptide" evidence="1">
    <location>
        <begin position="1"/>
        <end position="18"/>
    </location>
</feature>
<reference evidence="2 3" key="1">
    <citation type="submission" date="2019-03" db="EMBL/GenBank/DDBJ databases">
        <title>Genomic Encyclopedia of Type Strains, Phase IV (KMG-IV): sequencing the most valuable type-strain genomes for metagenomic binning, comparative biology and taxonomic classification.</title>
        <authorList>
            <person name="Goeker M."/>
        </authorList>
    </citation>
    <scope>NUCLEOTIDE SEQUENCE [LARGE SCALE GENOMIC DNA]</scope>
    <source>
        <strain evidence="2 3">DSM 25488</strain>
    </source>
</reference>
<gene>
    <name evidence="2" type="ORF">C8D91_2271</name>
</gene>
<proteinExistence type="predicted"/>
<comment type="caution">
    <text evidence="2">The sequence shown here is derived from an EMBL/GenBank/DDBJ whole genome shotgun (WGS) entry which is preliminary data.</text>
</comment>
<dbReference type="SUPFAM" id="SSF81901">
    <property type="entry name" value="HCP-like"/>
    <property type="match status" value="1"/>
</dbReference>
<organism evidence="2 3">
    <name type="scientific">Marinicella litoralis</name>
    <dbReference type="NCBI Taxonomy" id="644220"/>
    <lineage>
        <taxon>Bacteria</taxon>
        <taxon>Pseudomonadati</taxon>
        <taxon>Pseudomonadota</taxon>
        <taxon>Gammaproteobacteria</taxon>
        <taxon>Lysobacterales</taxon>
        <taxon>Marinicellaceae</taxon>
        <taxon>Marinicella</taxon>
    </lineage>
</organism>
<feature type="chain" id="PRO_5020430335" description="Sel1 repeat-containing protein" evidence="1">
    <location>
        <begin position="19"/>
        <end position="222"/>
    </location>
</feature>
<evidence type="ECO:0000256" key="1">
    <source>
        <dbReference type="SAM" id="SignalP"/>
    </source>
</evidence>
<protein>
    <recommendedName>
        <fullName evidence="4">Sel1 repeat-containing protein</fullName>
    </recommendedName>
</protein>
<evidence type="ECO:0000313" key="2">
    <source>
        <dbReference type="EMBL" id="TDR18354.1"/>
    </source>
</evidence>
<evidence type="ECO:0008006" key="4">
    <source>
        <dbReference type="Google" id="ProtNLM"/>
    </source>
</evidence>
<keyword evidence="3" id="KW-1185">Reference proteome</keyword>
<dbReference type="OrthoDB" id="6197712at2"/>
<dbReference type="AlphaFoldDB" id="A0A4R6XKD2"/>
<evidence type="ECO:0000313" key="3">
    <source>
        <dbReference type="Proteomes" id="UP000295724"/>
    </source>
</evidence>